<dbReference type="InterPro" id="IPR001638">
    <property type="entry name" value="Solute-binding_3/MltF_N"/>
</dbReference>
<feature type="domain" description="Solute-binding protein family 3/N-terminal" evidence="3">
    <location>
        <begin position="46"/>
        <end position="274"/>
    </location>
</feature>
<accession>A0A5N3PCN7</accession>
<dbReference type="EMBL" id="VCMV01000013">
    <property type="protein sequence ID" value="KAB0267395.1"/>
    <property type="molecule type" value="Genomic_DNA"/>
</dbReference>
<dbReference type="RefSeq" id="WP_150943400.1">
    <property type="nucleotide sequence ID" value="NZ_VCMV01000013.1"/>
</dbReference>
<evidence type="ECO:0000313" key="5">
    <source>
        <dbReference type="Proteomes" id="UP000325684"/>
    </source>
</evidence>
<dbReference type="SUPFAM" id="SSF53850">
    <property type="entry name" value="Periplasmic binding protein-like II"/>
    <property type="match status" value="1"/>
</dbReference>
<evidence type="ECO:0000256" key="2">
    <source>
        <dbReference type="SAM" id="SignalP"/>
    </source>
</evidence>
<feature type="signal peptide" evidence="2">
    <location>
        <begin position="1"/>
        <end position="26"/>
    </location>
</feature>
<name>A0A5N3PCN7_9HYPH</name>
<dbReference type="Proteomes" id="UP000325684">
    <property type="component" value="Unassembled WGS sequence"/>
</dbReference>
<gene>
    <name evidence="4" type="ORF">FEZ63_08780</name>
</gene>
<evidence type="ECO:0000313" key="4">
    <source>
        <dbReference type="EMBL" id="KAB0267395.1"/>
    </source>
</evidence>
<evidence type="ECO:0000259" key="3">
    <source>
        <dbReference type="SMART" id="SM00062"/>
    </source>
</evidence>
<dbReference type="SMART" id="SM00062">
    <property type="entry name" value="PBPb"/>
    <property type="match status" value="1"/>
</dbReference>
<dbReference type="PANTHER" id="PTHR35936:SF17">
    <property type="entry name" value="ARGININE-BINDING EXTRACELLULAR PROTEIN ARTP"/>
    <property type="match status" value="1"/>
</dbReference>
<dbReference type="Pfam" id="PF00497">
    <property type="entry name" value="SBP_bac_3"/>
    <property type="match status" value="1"/>
</dbReference>
<proteinExistence type="predicted"/>
<comment type="caution">
    <text evidence="4">The sequence shown here is derived from an EMBL/GenBank/DDBJ whole genome shotgun (WGS) entry which is preliminary data.</text>
</comment>
<keyword evidence="1 2" id="KW-0732">Signal</keyword>
<keyword evidence="5" id="KW-1185">Reference proteome</keyword>
<sequence>MPFSRTTRLFASAVLGLGVAMGAAHAQDVPAPGSSARIDAIKKAGQLRVGVLSNPPWLIEDTKGSGEAWAGPAWTLSKEYAKRLGVKLVAVPVSHETKVPVLASNQVDLTISPLSVTKERQNVVDFVTYSKTSLCVFGRADNPKVANAKSVDDFNSPDVTIAYFTGGGEENWVKQRFPKAVLRGVSSAGTAAPVEEIMARRSDVTPINRIPWIALNKKVKGLAALPHGNNCQDSTEAANEIGLALDKNQPEFLKWLKSISEPMLPALQKEEEHIVETM</sequence>
<dbReference type="PANTHER" id="PTHR35936">
    <property type="entry name" value="MEMBRANE-BOUND LYTIC MUREIN TRANSGLYCOSYLASE F"/>
    <property type="match status" value="1"/>
</dbReference>
<feature type="chain" id="PRO_5024387911" evidence="2">
    <location>
        <begin position="27"/>
        <end position="278"/>
    </location>
</feature>
<dbReference type="AlphaFoldDB" id="A0A5N3PCN7"/>
<organism evidence="4 5">
    <name type="scientific">Microvirga brassicacearum</name>
    <dbReference type="NCBI Taxonomy" id="2580413"/>
    <lineage>
        <taxon>Bacteria</taxon>
        <taxon>Pseudomonadati</taxon>
        <taxon>Pseudomonadota</taxon>
        <taxon>Alphaproteobacteria</taxon>
        <taxon>Hyphomicrobiales</taxon>
        <taxon>Methylobacteriaceae</taxon>
        <taxon>Microvirga</taxon>
    </lineage>
</organism>
<dbReference type="OrthoDB" id="6192933at2"/>
<protein>
    <submittedName>
        <fullName evidence="4">Transporter substrate-binding domain-containing protein</fullName>
    </submittedName>
</protein>
<evidence type="ECO:0000256" key="1">
    <source>
        <dbReference type="ARBA" id="ARBA00022729"/>
    </source>
</evidence>
<dbReference type="Gene3D" id="3.40.190.10">
    <property type="entry name" value="Periplasmic binding protein-like II"/>
    <property type="match status" value="2"/>
</dbReference>
<reference evidence="4 5" key="1">
    <citation type="journal article" date="2019" name="Microorganisms">
        <title>Genome Insights into the Novel Species Microvirga brassicacearum, a Rapeseed Endophyte with Biotechnological Potential.</title>
        <authorList>
            <person name="Jimenez-Gomez A."/>
            <person name="Saati-Santamaria Z."/>
            <person name="Igual J.M."/>
            <person name="Rivas R."/>
            <person name="Mateos P.F."/>
            <person name="Garcia-Fraile P."/>
        </authorList>
    </citation>
    <scope>NUCLEOTIDE SEQUENCE [LARGE SCALE GENOMIC DNA]</scope>
    <source>
        <strain evidence="4 5">CDVBN77</strain>
    </source>
</reference>